<gene>
    <name evidence="1" type="ORF">A2311_06440</name>
</gene>
<comment type="caution">
    <text evidence="1">The sequence shown here is derived from an EMBL/GenBank/DDBJ whole genome shotgun (WGS) entry which is preliminary data.</text>
</comment>
<name>A0A1F4T8V4_UNCSA</name>
<organism evidence="1 2">
    <name type="scientific">candidate division WOR-1 bacterium RIFOXYB2_FULL_48_7</name>
    <dbReference type="NCBI Taxonomy" id="1802583"/>
    <lineage>
        <taxon>Bacteria</taxon>
        <taxon>Bacillati</taxon>
        <taxon>Saganbacteria</taxon>
    </lineage>
</organism>
<evidence type="ECO:0000313" key="2">
    <source>
        <dbReference type="Proteomes" id="UP000178951"/>
    </source>
</evidence>
<dbReference type="EMBL" id="MEUF01000098">
    <property type="protein sequence ID" value="OGC28950.1"/>
    <property type="molecule type" value="Genomic_DNA"/>
</dbReference>
<proteinExistence type="predicted"/>
<accession>A0A1F4T8V4</accession>
<reference evidence="1 2" key="1">
    <citation type="journal article" date="2016" name="Nat. Commun.">
        <title>Thousands of microbial genomes shed light on interconnected biogeochemical processes in an aquifer system.</title>
        <authorList>
            <person name="Anantharaman K."/>
            <person name="Brown C.T."/>
            <person name="Hug L.A."/>
            <person name="Sharon I."/>
            <person name="Castelle C.J."/>
            <person name="Probst A.J."/>
            <person name="Thomas B.C."/>
            <person name="Singh A."/>
            <person name="Wilkins M.J."/>
            <person name="Karaoz U."/>
            <person name="Brodie E.L."/>
            <person name="Williams K.H."/>
            <person name="Hubbard S.S."/>
            <person name="Banfield J.F."/>
        </authorList>
    </citation>
    <scope>NUCLEOTIDE SEQUENCE [LARGE SCALE GENOMIC DNA]</scope>
</reference>
<protein>
    <submittedName>
        <fullName evidence="1">Uncharacterized protein</fullName>
    </submittedName>
</protein>
<dbReference type="AlphaFoldDB" id="A0A1F4T8V4"/>
<dbReference type="Proteomes" id="UP000178951">
    <property type="component" value="Unassembled WGS sequence"/>
</dbReference>
<sequence>MAPSQASGSSLPIPGLSLLIVHAGKKNDTNGDVCEACRGPIQELVDRNLCERVYEHQAYHHSYISHSGTIIDNEECPGAYPSEAIYGNEFIVVGGGLGYCHLKASESLIRTRYGKSLPTKLHLPADCIYTAYVECEEGNSALASQASTITQVEFTRYLEPLLALGIKYLIGNDMDIHNPSRDVIVSIWSSKDLMLEQILARKYPC</sequence>
<evidence type="ECO:0000313" key="1">
    <source>
        <dbReference type="EMBL" id="OGC28950.1"/>
    </source>
</evidence>